<proteinExistence type="predicted"/>
<name>A0A914S5H0_PAREQ</name>
<evidence type="ECO:0000313" key="2">
    <source>
        <dbReference type="Proteomes" id="UP000887564"/>
    </source>
</evidence>
<feature type="compositionally biased region" description="Low complexity" evidence="1">
    <location>
        <begin position="29"/>
        <end position="47"/>
    </location>
</feature>
<sequence>MKKEWILNEEQLRRRKNSRLNHMQTQNVASSGSSATKTSSAMSVTTSNHLGNRLPQFCKYATLKKGGGKRFLQRGIGHLNR</sequence>
<dbReference type="Proteomes" id="UP000887564">
    <property type="component" value="Unplaced"/>
</dbReference>
<dbReference type="WBParaSite" id="PEQ_0001241901-mRNA-1">
    <property type="protein sequence ID" value="PEQ_0001241901-mRNA-1"/>
    <property type="gene ID" value="PEQ_0001241901"/>
</dbReference>
<accession>A0A914S5H0</accession>
<feature type="region of interest" description="Disordered" evidence="1">
    <location>
        <begin position="16"/>
        <end position="48"/>
    </location>
</feature>
<evidence type="ECO:0000313" key="3">
    <source>
        <dbReference type="WBParaSite" id="PEQ_0001241901-mRNA-1"/>
    </source>
</evidence>
<keyword evidence="2" id="KW-1185">Reference proteome</keyword>
<protein>
    <submittedName>
        <fullName evidence="3">Uncharacterized protein</fullName>
    </submittedName>
</protein>
<reference evidence="3" key="1">
    <citation type="submission" date="2022-11" db="UniProtKB">
        <authorList>
            <consortium name="WormBaseParasite"/>
        </authorList>
    </citation>
    <scope>IDENTIFICATION</scope>
</reference>
<organism evidence="2 3">
    <name type="scientific">Parascaris equorum</name>
    <name type="common">Equine roundworm</name>
    <dbReference type="NCBI Taxonomy" id="6256"/>
    <lineage>
        <taxon>Eukaryota</taxon>
        <taxon>Metazoa</taxon>
        <taxon>Ecdysozoa</taxon>
        <taxon>Nematoda</taxon>
        <taxon>Chromadorea</taxon>
        <taxon>Rhabditida</taxon>
        <taxon>Spirurina</taxon>
        <taxon>Ascaridomorpha</taxon>
        <taxon>Ascaridoidea</taxon>
        <taxon>Ascarididae</taxon>
        <taxon>Parascaris</taxon>
    </lineage>
</organism>
<evidence type="ECO:0000256" key="1">
    <source>
        <dbReference type="SAM" id="MobiDB-lite"/>
    </source>
</evidence>
<dbReference type="AlphaFoldDB" id="A0A914S5H0"/>